<dbReference type="GO" id="GO:1990404">
    <property type="term" value="F:NAD+-protein mono-ADP-ribosyltransferase activity"/>
    <property type="evidence" value="ECO:0007669"/>
    <property type="project" value="TreeGrafter"/>
</dbReference>
<keyword evidence="4 8" id="KW-0520">NAD</keyword>
<dbReference type="GO" id="GO:0005737">
    <property type="term" value="C:cytoplasm"/>
    <property type="evidence" value="ECO:0007669"/>
    <property type="project" value="TreeGrafter"/>
</dbReference>
<dbReference type="EMBL" id="JAAGNN010000012">
    <property type="protein sequence ID" value="KAF4082270.1"/>
    <property type="molecule type" value="Genomic_DNA"/>
</dbReference>
<evidence type="ECO:0000259" key="12">
    <source>
        <dbReference type="PROSITE" id="PS51154"/>
    </source>
</evidence>
<dbReference type="Gene3D" id="3.30.70.330">
    <property type="match status" value="3"/>
</dbReference>
<dbReference type="Pfam" id="PF23245">
    <property type="entry name" value="RRM_PARP14_2"/>
    <property type="match status" value="1"/>
</dbReference>
<dbReference type="Gene3D" id="3.90.228.10">
    <property type="match status" value="1"/>
</dbReference>
<dbReference type="CDD" id="cd02903">
    <property type="entry name" value="Macro_BAL-like"/>
    <property type="match status" value="2"/>
</dbReference>
<dbReference type="InterPro" id="IPR012677">
    <property type="entry name" value="Nucleotide-bd_a/b_plait_sf"/>
</dbReference>
<evidence type="ECO:0000259" key="11">
    <source>
        <dbReference type="PROSITE" id="PS51059"/>
    </source>
</evidence>
<feature type="domain" description="Macro" evidence="12">
    <location>
        <begin position="1353"/>
        <end position="1529"/>
    </location>
</feature>
<feature type="domain" description="Macro" evidence="12">
    <location>
        <begin position="1129"/>
        <end position="1314"/>
    </location>
</feature>
<evidence type="ECO:0000256" key="2">
    <source>
        <dbReference type="ARBA" id="ARBA00022676"/>
    </source>
</evidence>
<evidence type="ECO:0000256" key="1">
    <source>
        <dbReference type="ARBA" id="ARBA00004123"/>
    </source>
</evidence>
<dbReference type="InterPro" id="IPR057047">
    <property type="entry name" value="PARP14_KH_5"/>
</dbReference>
<dbReference type="SMART" id="SM00506">
    <property type="entry name" value="A1pp"/>
    <property type="match status" value="3"/>
</dbReference>
<dbReference type="InterPro" id="IPR057044">
    <property type="entry name" value="PARP14_KH_1"/>
</dbReference>
<feature type="domain" description="Macro" evidence="12">
    <location>
        <begin position="849"/>
        <end position="1036"/>
    </location>
</feature>
<dbReference type="Pfam" id="PF23222">
    <property type="entry name" value="RRM_PARP14_1"/>
    <property type="match status" value="1"/>
</dbReference>
<dbReference type="SUPFAM" id="SSF56399">
    <property type="entry name" value="ADP-ribosylation"/>
    <property type="match status" value="1"/>
</dbReference>
<dbReference type="InterPro" id="IPR057049">
    <property type="entry name" value="PARP14_KH_8"/>
</dbReference>
<dbReference type="SUPFAM" id="SSF52949">
    <property type="entry name" value="Macro domain-like"/>
    <property type="match status" value="3"/>
</dbReference>
<dbReference type="InterPro" id="IPR037197">
    <property type="entry name" value="WWE_dom_sf"/>
</dbReference>
<dbReference type="GO" id="GO:0005634">
    <property type="term" value="C:nucleus"/>
    <property type="evidence" value="ECO:0007669"/>
    <property type="project" value="UniProtKB-SubCell"/>
</dbReference>
<evidence type="ECO:0000256" key="7">
    <source>
        <dbReference type="PROSITE-ProRule" id="PRU00176"/>
    </source>
</evidence>
<dbReference type="InterPro" id="IPR000504">
    <property type="entry name" value="RRM_dom"/>
</dbReference>
<dbReference type="InterPro" id="IPR057045">
    <property type="entry name" value="PARP14_KH_3"/>
</dbReference>
<dbReference type="InterPro" id="IPR057043">
    <property type="entry name" value="PARP14_KH_2"/>
</dbReference>
<dbReference type="EC" id="2.4.2.-" evidence="8"/>
<dbReference type="PANTHER" id="PTHR14453:SF106">
    <property type="entry name" value="POLY [ADP-RIBOSE] POLYMERASE"/>
    <property type="match status" value="1"/>
</dbReference>
<evidence type="ECO:0000256" key="8">
    <source>
        <dbReference type="RuleBase" id="RU362114"/>
    </source>
</evidence>
<gene>
    <name evidence="13" type="ORF">AMELA_G00149730</name>
</gene>
<dbReference type="InterPro" id="IPR035979">
    <property type="entry name" value="RBD_domain_sf"/>
</dbReference>
<dbReference type="Pfam" id="PF23084">
    <property type="entry name" value="KH_PARP14_1"/>
    <property type="match status" value="1"/>
</dbReference>
<keyword evidence="2 8" id="KW-0328">Glycosyltransferase</keyword>
<protein>
    <recommendedName>
        <fullName evidence="8">Poly [ADP-ribose] polymerase</fullName>
        <shortName evidence="8">PARP</shortName>
        <ecNumber evidence="8">2.4.2.-</ecNumber>
    </recommendedName>
</protein>
<keyword evidence="3 8" id="KW-0808">Transferase</keyword>
<evidence type="ECO:0000256" key="4">
    <source>
        <dbReference type="ARBA" id="ARBA00023027"/>
    </source>
</evidence>
<feature type="compositionally biased region" description="Gly residues" evidence="9">
    <location>
        <begin position="1069"/>
        <end position="1080"/>
    </location>
</feature>
<dbReference type="Gene3D" id="3.40.220.10">
    <property type="entry name" value="Leucine Aminopeptidase, subunit E, domain 1"/>
    <property type="match status" value="3"/>
</dbReference>
<evidence type="ECO:0000313" key="13">
    <source>
        <dbReference type="EMBL" id="KAF4082270.1"/>
    </source>
</evidence>
<dbReference type="CDD" id="cd01439">
    <property type="entry name" value="TCCD_inducible_PARP_like"/>
    <property type="match status" value="1"/>
</dbReference>
<dbReference type="GO" id="GO:0003714">
    <property type="term" value="F:transcription corepressor activity"/>
    <property type="evidence" value="ECO:0007669"/>
    <property type="project" value="TreeGrafter"/>
</dbReference>
<dbReference type="SUPFAM" id="SSF117839">
    <property type="entry name" value="WWE domain"/>
    <property type="match status" value="1"/>
</dbReference>
<evidence type="ECO:0000256" key="6">
    <source>
        <dbReference type="ARBA" id="ARBA00024347"/>
    </source>
</evidence>
<dbReference type="Pfam" id="PF23253">
    <property type="entry name" value="KH_PARP14_6"/>
    <property type="match status" value="1"/>
</dbReference>
<dbReference type="Pfam" id="PF23085">
    <property type="entry name" value="RRM_PARP14_3"/>
    <property type="match status" value="2"/>
</dbReference>
<dbReference type="Proteomes" id="UP000593565">
    <property type="component" value="Unassembled WGS sequence"/>
</dbReference>
<dbReference type="PANTHER" id="PTHR14453">
    <property type="entry name" value="PARP/ZINC FINGER CCCH TYPE DOMAIN CONTAINING PROTEIN"/>
    <property type="match status" value="1"/>
</dbReference>
<comment type="subcellular location">
    <subcellularLocation>
        <location evidence="1">Nucleus</location>
    </subcellularLocation>
</comment>
<dbReference type="GO" id="GO:0010629">
    <property type="term" value="P:negative regulation of gene expression"/>
    <property type="evidence" value="ECO:0007669"/>
    <property type="project" value="TreeGrafter"/>
</dbReference>
<reference evidence="13 14" key="1">
    <citation type="submission" date="2020-02" db="EMBL/GenBank/DDBJ databases">
        <title>A chromosome-scale genome assembly of the black bullhead catfish (Ameiurus melas).</title>
        <authorList>
            <person name="Wen M."/>
            <person name="Zham M."/>
            <person name="Cabau C."/>
            <person name="Klopp C."/>
            <person name="Donnadieu C."/>
            <person name="Roques C."/>
            <person name="Bouchez O."/>
            <person name="Lampietro C."/>
            <person name="Jouanno E."/>
            <person name="Herpin A."/>
            <person name="Louis A."/>
            <person name="Berthelot C."/>
            <person name="Parey E."/>
            <person name="Roest-Crollius H."/>
            <person name="Braasch I."/>
            <person name="Postlethwait J."/>
            <person name="Robinson-Rechavi M."/>
            <person name="Echchiki A."/>
            <person name="Begum T."/>
            <person name="Montfort J."/>
            <person name="Schartl M."/>
            <person name="Bobe J."/>
            <person name="Guiguen Y."/>
        </authorList>
    </citation>
    <scope>NUCLEOTIDE SEQUENCE [LARGE SCALE GENOMIC DNA]</scope>
    <source>
        <strain evidence="13">M_S1</strain>
        <tissue evidence="13">Blood</tissue>
    </source>
</reference>
<feature type="compositionally biased region" description="Basic and acidic residues" evidence="9">
    <location>
        <begin position="1082"/>
        <end position="1108"/>
    </location>
</feature>
<keyword evidence="14" id="KW-1185">Reference proteome</keyword>
<evidence type="ECO:0000256" key="5">
    <source>
        <dbReference type="ARBA" id="ARBA00023242"/>
    </source>
</evidence>
<keyword evidence="5" id="KW-0539">Nucleus</keyword>
<evidence type="ECO:0000256" key="9">
    <source>
        <dbReference type="SAM" id="MobiDB-lite"/>
    </source>
</evidence>
<feature type="compositionally biased region" description="Basic residues" evidence="9">
    <location>
        <begin position="1053"/>
        <end position="1063"/>
    </location>
</feature>
<dbReference type="Pfam" id="PF00644">
    <property type="entry name" value="PARP"/>
    <property type="match status" value="1"/>
</dbReference>
<dbReference type="Pfam" id="PF23249">
    <property type="entry name" value="KH_PARP14_3"/>
    <property type="match status" value="1"/>
</dbReference>
<dbReference type="PROSITE" id="PS51154">
    <property type="entry name" value="MACRO"/>
    <property type="match status" value="3"/>
</dbReference>
<dbReference type="GO" id="GO:0070212">
    <property type="term" value="P:protein poly-ADP-ribosylation"/>
    <property type="evidence" value="ECO:0007669"/>
    <property type="project" value="TreeGrafter"/>
</dbReference>
<name>A0A7J6AI22_AMEME</name>
<evidence type="ECO:0000259" key="10">
    <source>
        <dbReference type="PROSITE" id="PS50102"/>
    </source>
</evidence>
<feature type="domain" description="RRM" evidence="10">
    <location>
        <begin position="281"/>
        <end position="357"/>
    </location>
</feature>
<dbReference type="SMART" id="SM00360">
    <property type="entry name" value="RRM"/>
    <property type="match status" value="2"/>
</dbReference>
<dbReference type="SUPFAM" id="SSF54928">
    <property type="entry name" value="RNA-binding domain, RBD"/>
    <property type="match status" value="2"/>
</dbReference>
<evidence type="ECO:0000256" key="3">
    <source>
        <dbReference type="ARBA" id="ARBA00022679"/>
    </source>
</evidence>
<keyword evidence="7" id="KW-0694">RNA-binding</keyword>
<dbReference type="Pfam" id="PF23254">
    <property type="entry name" value="KH_PARP14_8"/>
    <property type="match status" value="1"/>
</dbReference>
<dbReference type="InterPro" id="IPR052056">
    <property type="entry name" value="Mono-ARTD/PARP"/>
</dbReference>
<dbReference type="InterPro" id="IPR057050">
    <property type="entry name" value="RRM_PARP14_2"/>
</dbReference>
<dbReference type="PROSITE" id="PS51059">
    <property type="entry name" value="PARP_CATALYTIC"/>
    <property type="match status" value="1"/>
</dbReference>
<dbReference type="PROSITE" id="PS50102">
    <property type="entry name" value="RRM"/>
    <property type="match status" value="1"/>
</dbReference>
<feature type="region of interest" description="Disordered" evidence="9">
    <location>
        <begin position="1043"/>
        <end position="1119"/>
    </location>
</feature>
<dbReference type="InterPro" id="IPR057051">
    <property type="entry name" value="PARP14_RPM_1"/>
</dbReference>
<dbReference type="Pfam" id="PF01661">
    <property type="entry name" value="Macro"/>
    <property type="match status" value="3"/>
</dbReference>
<dbReference type="FunFam" id="3.90.228.10:FF:000008">
    <property type="entry name" value="Poly [ADP-ribose] polymerase"/>
    <property type="match status" value="1"/>
</dbReference>
<comment type="caution">
    <text evidence="13">The sequence shown here is derived from an EMBL/GenBank/DDBJ whole genome shotgun (WGS) entry which is preliminary data.</text>
</comment>
<dbReference type="Pfam" id="PF23252">
    <property type="entry name" value="KH_PARP14_5"/>
    <property type="match status" value="1"/>
</dbReference>
<dbReference type="InterPro" id="IPR043472">
    <property type="entry name" value="Macro_dom-like"/>
</dbReference>
<accession>A0A7J6AI22</accession>
<dbReference type="InterPro" id="IPR057048">
    <property type="entry name" value="PARP14_KH_6"/>
</dbReference>
<dbReference type="Gene3D" id="3.30.720.50">
    <property type="match status" value="1"/>
</dbReference>
<proteinExistence type="inferred from homology"/>
<dbReference type="Pfam" id="PF23251">
    <property type="entry name" value="KH_PARP14_4"/>
    <property type="match status" value="1"/>
</dbReference>
<feature type="domain" description="PARP catalytic" evidence="11">
    <location>
        <begin position="1760"/>
        <end position="1951"/>
    </location>
</feature>
<dbReference type="InterPro" id="IPR002589">
    <property type="entry name" value="Macro_dom"/>
</dbReference>
<dbReference type="InterPro" id="IPR057046">
    <property type="entry name" value="PARP14_KH_4"/>
</dbReference>
<dbReference type="CDD" id="cd02907">
    <property type="entry name" value="Macro_Af1521_BAL-like"/>
    <property type="match status" value="1"/>
</dbReference>
<dbReference type="GO" id="GO:0003723">
    <property type="term" value="F:RNA binding"/>
    <property type="evidence" value="ECO:0007669"/>
    <property type="project" value="UniProtKB-UniRule"/>
</dbReference>
<organism evidence="13 14">
    <name type="scientific">Ameiurus melas</name>
    <name type="common">Black bullhead</name>
    <name type="synonym">Silurus melas</name>
    <dbReference type="NCBI Taxonomy" id="219545"/>
    <lineage>
        <taxon>Eukaryota</taxon>
        <taxon>Metazoa</taxon>
        <taxon>Chordata</taxon>
        <taxon>Craniata</taxon>
        <taxon>Vertebrata</taxon>
        <taxon>Euteleostomi</taxon>
        <taxon>Actinopterygii</taxon>
        <taxon>Neopterygii</taxon>
        <taxon>Teleostei</taxon>
        <taxon>Ostariophysi</taxon>
        <taxon>Siluriformes</taxon>
        <taxon>Ictaluridae</taxon>
        <taxon>Ameiurus</taxon>
    </lineage>
</organism>
<comment type="similarity">
    <text evidence="6">Belongs to the ARTD/PARP family.</text>
</comment>
<evidence type="ECO:0000313" key="14">
    <source>
        <dbReference type="Proteomes" id="UP000593565"/>
    </source>
</evidence>
<dbReference type="InterPro" id="IPR012317">
    <property type="entry name" value="Poly(ADP-ribose)pol_cat_dom"/>
</dbReference>
<dbReference type="GO" id="GO:0003950">
    <property type="term" value="F:NAD+ poly-ADP-ribosyltransferase activity"/>
    <property type="evidence" value="ECO:0007669"/>
    <property type="project" value="UniProtKB-UniRule"/>
</dbReference>
<dbReference type="Pfam" id="PF23248">
    <property type="entry name" value="KH_PARP14_2"/>
    <property type="match status" value="1"/>
</dbReference>
<sequence>MENYPYPLLVVGDWSSVNAKTLQSKVHIYFQSKKKSQGGDCVITWSDRSCTVFFKSEEIRDQVLSKAEHAVLIEKQEVKLTVSKPDSETAKTGSDVSAGALQPAVRTTCSVRVDNVPADAITNKELQELYFYKWGGPVEKISTNPSEKTIIITFSSQDAAKRILEKTDHTLYGRPVTMRPYYGLDASQTEASKGLEDTKWCSAVVLENVPEDINQEYLSLLVGSIGNHSEDEYSLELIPESGTAVMTLHDHSAVEKFLTECENNRKFQKYGLNARHLETSRRVKVENLPAQCNDEFLELYFEKHVGKVESIKAIADEQVAIITFGDQQAVQKALGKKHLIRNTQVDIYPYYTSLASALYGKDRPAWTLPKPFTDKIHPAIREFLQKKGQISSISNQMSSQFCQVKMDNDDVLFSPLPALLRQKGITKKHIDNWKQDTIDAFKNILSHFGVFEYAVIPSVWTAVEKDIRSVVKDKAVLKVDFSTGCLTLAGMANDINMLKPILEKVLKEALSQMERENNKTSESIIMPPGIFFLFQQEGLQHSASAKYPQLELMYKKDTNQLMLTGLHVEIIDIKNMILERQLGMKTKTLKMDSSLLEFLRSVDSEEMSGDLFISKRISAVYRFENGNIVLTASTDKALAEAEEKLGTMLTFQSLSVDDQDLLGKPEWQDLTNELYGTYNLSRKKTVLIKSSRNGDTVVVCGFQEPVREVSNSLEQFIDAHSRIEETVRVQTNAMVKFIREKMPQVWQKIQKGDELNIKFDSKRPLIRVSGERIHVQPALHSFQKIARSLHTDRLTIRKAGAKKYFEEQGAMIMMMIKEQRFVVVLEDASMEEEDDERYNEESDDEDFGQLYCEVQTPGGIVINVLKADICQFKVDAVVNAANEDLKHIGGLALALLNAAGPSLQQSSDQYVAKNGKLLPGNAITTEAGHLPCKYVVHAVGPRFYNTDKSTAVKKLRQAVRESLNQAVFKRCSSIAVPAISSGIFGFPLYLCTETIAQELHAYVEDQGGRNTLKEIHLVDKNPTTVNAMAQAVKKEFTDFKPRMTFPQQMGRGSGHRGRGHHGQNYRGYGNRGQGYRGQGAGRHRDIGARGNESRMYRAKDSEDFEPPRRPYSNPQLGTQFEDMDRSGSGFLEAQSTKEGLRIILRKGNIQDARSDVIVNTISEDLDLRKGAVSKALLSAAGPQLQTETCSHRKAYSHGDVVATNGYNLNCQKVFHTVCPFWSGGHRSEYEILKGIIQKCLINAENQKMASISFPAIGTGNLGFPRDVVSRIFLSEIHAFSAGNSPQYLNEVTVIVHPSESETVQCFVKSFRGEWQGSTMKGAHAVQHSPAKKPPPVRSQQSAAGFIGAVSTPSLGVHKMRIGHLTLEVSSGDITKESCDAIINSSNQSFSLKSGVSKAILDAAGLAVENECAQIVASQSQQADMIWTSGGKLPCRHIIHIIGRNSPAVIKDVVYSVLKSCEEKKFSSVAFPALGTGQGGAQPSAVADAMIEAVIDFVKKKKGTNLQMVKFLIFQPSMVSDFHQSMLKRQQGSVEEEGGVISWFKGKIGAVTGLFTGGGYAEASANEEFVFLGEEFEPVVFQLCGESEEDLNEARNLITSFIVKEHVSSKIEDSAISYFNQEEADVLSKLQRELTVSIQLSKDGPEPAFTVEGLTRDVVKAESQIRDMIRKVEKNMTRQREAFILSSQVEWQYQDHSGNIVPFDILTNYDLEQAFILKQPLVKINIKNDPYDANLAYGTAKGKHGKIELKRTDLKQQTRSLPSNWDDMKGNLVLCVPIQQGSQEYTDVEKQFRKTGLTSNILTIERVQNETLWKNYMNQKAYLEKKNKHTNNEKLLFHGTGADNIDKINNRGFNRSYAGMHGAMYGNGVYFAVDPCYSAQGYAKPDQQGHKRMYLARVLVGDFTTGKAGLIAPPAKNSTSPEQYDSVTDNKQSMFVIFHDVHAYPEYLITFQ</sequence>